<sequence>MLRCQEEAVAGRKPSLNFTNSFGQYTTTIEDTFHRLGPDKEAAETQFEFLMR</sequence>
<protein>
    <submittedName>
        <fullName evidence="1">Uncharacterized protein</fullName>
    </submittedName>
</protein>
<evidence type="ECO:0000313" key="1">
    <source>
        <dbReference type="EMBL" id="VTR95815.1"/>
    </source>
</evidence>
<proteinExistence type="predicted"/>
<dbReference type="EMBL" id="LR593886">
    <property type="protein sequence ID" value="VTR95815.1"/>
    <property type="molecule type" value="Genomic_DNA"/>
</dbReference>
<dbReference type="AlphaFoldDB" id="A0A6P2D5U4"/>
<gene>
    <name evidence="1" type="ORF">SOIL9_18990</name>
</gene>
<dbReference type="KEGG" id="gms:SOIL9_18990"/>
<evidence type="ECO:0000313" key="2">
    <source>
        <dbReference type="Proteomes" id="UP000464178"/>
    </source>
</evidence>
<organism evidence="1 2">
    <name type="scientific">Gemmata massiliana</name>
    <dbReference type="NCBI Taxonomy" id="1210884"/>
    <lineage>
        <taxon>Bacteria</taxon>
        <taxon>Pseudomonadati</taxon>
        <taxon>Planctomycetota</taxon>
        <taxon>Planctomycetia</taxon>
        <taxon>Gemmatales</taxon>
        <taxon>Gemmataceae</taxon>
        <taxon>Gemmata</taxon>
    </lineage>
</organism>
<reference evidence="1 2" key="1">
    <citation type="submission" date="2019-05" db="EMBL/GenBank/DDBJ databases">
        <authorList>
            <consortium name="Science for Life Laboratories"/>
        </authorList>
    </citation>
    <scope>NUCLEOTIDE SEQUENCE [LARGE SCALE GENOMIC DNA]</scope>
    <source>
        <strain evidence="1">Soil9</strain>
    </source>
</reference>
<dbReference type="Proteomes" id="UP000464178">
    <property type="component" value="Chromosome"/>
</dbReference>
<keyword evidence="2" id="KW-1185">Reference proteome</keyword>
<name>A0A6P2D5U4_9BACT</name>
<accession>A0A6P2D5U4</accession>